<dbReference type="RefSeq" id="WP_137067240.1">
    <property type="nucleotide sequence ID" value="NZ_CP040748.1"/>
</dbReference>
<dbReference type="AlphaFoldDB" id="A0A4U2YJR4"/>
<feature type="compositionally biased region" description="Low complexity" evidence="1">
    <location>
        <begin position="216"/>
        <end position="227"/>
    </location>
</feature>
<evidence type="ECO:0000256" key="3">
    <source>
        <dbReference type="SAM" id="SignalP"/>
    </source>
</evidence>
<evidence type="ECO:0000256" key="1">
    <source>
        <dbReference type="SAM" id="MobiDB-lite"/>
    </source>
</evidence>
<keyword evidence="5" id="KW-1185">Reference proteome</keyword>
<reference evidence="4 5" key="1">
    <citation type="submission" date="2019-04" db="EMBL/GenBank/DDBJ databases">
        <authorList>
            <person name="Dong K."/>
        </authorList>
    </citation>
    <scope>NUCLEOTIDE SEQUENCE [LARGE SCALE GENOMIC DNA]</scope>
    <source>
        <strain evidence="5">dk3543</strain>
    </source>
</reference>
<keyword evidence="3" id="KW-0732">Signal</keyword>
<feature type="signal peptide" evidence="3">
    <location>
        <begin position="1"/>
        <end position="27"/>
    </location>
</feature>
<feature type="transmembrane region" description="Helical" evidence="2">
    <location>
        <begin position="347"/>
        <end position="368"/>
    </location>
</feature>
<gene>
    <name evidence="4" type="ORF">FC770_15675</name>
</gene>
<comment type="caution">
    <text evidence="4">The sequence shown here is derived from an EMBL/GenBank/DDBJ whole genome shotgun (WGS) entry which is preliminary data.</text>
</comment>
<keyword evidence="2" id="KW-0812">Transmembrane</keyword>
<dbReference type="OrthoDB" id="4775562at2"/>
<proteinExistence type="predicted"/>
<name>A0A4U2YJR4_9ACTN</name>
<evidence type="ECO:0000313" key="5">
    <source>
        <dbReference type="Proteomes" id="UP000307808"/>
    </source>
</evidence>
<evidence type="ECO:0000313" key="4">
    <source>
        <dbReference type="EMBL" id="TKI60934.1"/>
    </source>
</evidence>
<dbReference type="Proteomes" id="UP000307808">
    <property type="component" value="Unassembled WGS sequence"/>
</dbReference>
<accession>A0A4U2YJR4</accession>
<sequence length="378" mass="38248">MSRRPLIRSYVRRAGARGVLATLVASAAVTGATLAPAHAAGDVTVDADGKGAVIDRTYSTELSVRGKGFQSIKGGHGGIYVWFGTVNGKWRPSQGGKSGVNYVYVPDSESKNNAGFQRYVAFPGSSTASSANGGTMSADGAWSVKLVVPGPTFEAVGRNGKITQVDCRKVTCGVITVGAHGVQNGNNETFTPVRLGDLGGTGATDQEAPAASGEQGTTPSGTPATSGEAGPASAPTTTNPQRRGPLKMGVDHAAAVSGRAMSFTAQGLTPGEQFTVVLDDGLAAAGPFTVGADGRVSGVIQLPASTKAGTHELRAFGASRDLSVKFGVQTDPALETVSAETSEEQPVAGWVFAGVAGVVFLAALAFALRRAGGRRAQA</sequence>
<dbReference type="Gene3D" id="2.60.40.230">
    <property type="entry name" value="Neocarzinostatin-like"/>
    <property type="match status" value="1"/>
</dbReference>
<feature type="region of interest" description="Disordered" evidence="1">
    <location>
        <begin position="195"/>
        <end position="246"/>
    </location>
</feature>
<dbReference type="EMBL" id="SZPY01000004">
    <property type="protein sequence ID" value="TKI60934.1"/>
    <property type="molecule type" value="Genomic_DNA"/>
</dbReference>
<evidence type="ECO:0000256" key="2">
    <source>
        <dbReference type="SAM" id="Phobius"/>
    </source>
</evidence>
<protein>
    <submittedName>
        <fullName evidence="4">Uncharacterized protein</fullName>
    </submittedName>
</protein>
<organism evidence="4 5">
    <name type="scientific">Nocardioides jishulii</name>
    <dbReference type="NCBI Taxonomy" id="2575440"/>
    <lineage>
        <taxon>Bacteria</taxon>
        <taxon>Bacillati</taxon>
        <taxon>Actinomycetota</taxon>
        <taxon>Actinomycetes</taxon>
        <taxon>Propionibacteriales</taxon>
        <taxon>Nocardioidaceae</taxon>
        <taxon>Nocardioides</taxon>
    </lineage>
</organism>
<keyword evidence="2" id="KW-1133">Transmembrane helix</keyword>
<feature type="chain" id="PRO_5039588642" evidence="3">
    <location>
        <begin position="28"/>
        <end position="378"/>
    </location>
</feature>
<keyword evidence="2" id="KW-0472">Membrane</keyword>